<dbReference type="KEGG" id="btab:109033684"/>
<name>A0A9P0CAM2_BEMTA</name>
<proteinExistence type="predicted"/>
<organism evidence="2 3">
    <name type="scientific">Bemisia tabaci</name>
    <name type="common">Sweetpotato whitefly</name>
    <name type="synonym">Aleurodes tabaci</name>
    <dbReference type="NCBI Taxonomy" id="7038"/>
    <lineage>
        <taxon>Eukaryota</taxon>
        <taxon>Metazoa</taxon>
        <taxon>Ecdysozoa</taxon>
        <taxon>Arthropoda</taxon>
        <taxon>Hexapoda</taxon>
        <taxon>Insecta</taxon>
        <taxon>Pterygota</taxon>
        <taxon>Neoptera</taxon>
        <taxon>Paraneoptera</taxon>
        <taxon>Hemiptera</taxon>
        <taxon>Sternorrhyncha</taxon>
        <taxon>Aleyrodoidea</taxon>
        <taxon>Aleyrodidae</taxon>
        <taxon>Aleyrodinae</taxon>
        <taxon>Bemisia</taxon>
    </lineage>
</organism>
<dbReference type="EMBL" id="OU963871">
    <property type="protein sequence ID" value="CAH0762982.1"/>
    <property type="molecule type" value="Genomic_DNA"/>
</dbReference>
<evidence type="ECO:0000256" key="1">
    <source>
        <dbReference type="SAM" id="SignalP"/>
    </source>
</evidence>
<accession>A0A9P0CAM2</accession>
<evidence type="ECO:0000313" key="2">
    <source>
        <dbReference type="EMBL" id="CAH0762982.1"/>
    </source>
</evidence>
<gene>
    <name evidence="2" type="ORF">BEMITA_LOCUS3055</name>
</gene>
<keyword evidence="3" id="KW-1185">Reference proteome</keyword>
<sequence>MISNRFCTSVFFILGFWTSMVAGRTLGKWLWQAKNPKLSWDQIKKDLQLVADPKNPCKSLPARPNLDKLFEANWYCKNAHQGYLQHYLPSKRGLFKNRCRGSNYKYFPSPACNPRDEQARSDFRCTVSKGIVLRLLTCRRPWYIEVDLEKCVEGWNELGRDKIPEEEVPVSLSTGKK</sequence>
<feature type="signal peptide" evidence="1">
    <location>
        <begin position="1"/>
        <end position="23"/>
    </location>
</feature>
<evidence type="ECO:0000313" key="3">
    <source>
        <dbReference type="Proteomes" id="UP001152759"/>
    </source>
</evidence>
<dbReference type="Proteomes" id="UP001152759">
    <property type="component" value="Chromosome 10"/>
</dbReference>
<protein>
    <submittedName>
        <fullName evidence="2">Uncharacterized protein</fullName>
    </submittedName>
</protein>
<keyword evidence="1" id="KW-0732">Signal</keyword>
<feature type="chain" id="PRO_5040209221" evidence="1">
    <location>
        <begin position="24"/>
        <end position="177"/>
    </location>
</feature>
<dbReference type="AlphaFoldDB" id="A0A9P0CAM2"/>
<reference evidence="2" key="1">
    <citation type="submission" date="2021-12" db="EMBL/GenBank/DDBJ databases">
        <authorList>
            <person name="King R."/>
        </authorList>
    </citation>
    <scope>NUCLEOTIDE SEQUENCE</scope>
</reference>